<organism evidence="1 2">
    <name type="scientific">[Clostridium] aminophilum</name>
    <dbReference type="NCBI Taxonomy" id="1526"/>
    <lineage>
        <taxon>Bacteria</taxon>
        <taxon>Bacillati</taxon>
        <taxon>Bacillota</taxon>
        <taxon>Clostridia</taxon>
        <taxon>Lachnospirales</taxon>
        <taxon>Lachnospiraceae</taxon>
    </lineage>
</organism>
<accession>A0A1I6IRM7</accession>
<protein>
    <submittedName>
        <fullName evidence="1">Probable selenium-dependent hydroxylase accessory protein YqeC</fullName>
    </submittedName>
</protein>
<gene>
    <name evidence="1" type="ORF">SAMN02910262_00695</name>
</gene>
<dbReference type="Pfam" id="PF19842">
    <property type="entry name" value="YqeC"/>
    <property type="match status" value="1"/>
</dbReference>
<evidence type="ECO:0000313" key="2">
    <source>
        <dbReference type="Proteomes" id="UP000214760"/>
    </source>
</evidence>
<reference evidence="1 2" key="1">
    <citation type="submission" date="2016-10" db="EMBL/GenBank/DDBJ databases">
        <authorList>
            <person name="de Groot N.N."/>
        </authorList>
    </citation>
    <scope>NUCLEOTIDE SEQUENCE [LARGE SCALE GENOMIC DNA]</scope>
    <source>
        <strain evidence="1 2">F</strain>
    </source>
</reference>
<dbReference type="AlphaFoldDB" id="A0A1I6IRM7"/>
<proteinExistence type="predicted"/>
<evidence type="ECO:0000313" key="1">
    <source>
        <dbReference type="EMBL" id="SFR69378.1"/>
    </source>
</evidence>
<dbReference type="NCBIfam" id="TIGR03172">
    <property type="entry name" value="selenium cofactor biosynthesis protein YqeC"/>
    <property type="match status" value="1"/>
</dbReference>
<dbReference type="RefSeq" id="WP_051684579.1">
    <property type="nucleotide sequence ID" value="NZ_FOZC01000003.1"/>
</dbReference>
<name>A0A1I6IRM7_9FIRM</name>
<dbReference type="EMBL" id="FOZC01000003">
    <property type="protein sequence ID" value="SFR69378.1"/>
    <property type="molecule type" value="Genomic_DNA"/>
</dbReference>
<dbReference type="InterPro" id="IPR017587">
    <property type="entry name" value="YqeC"/>
</dbReference>
<sequence length="251" mass="27252">MMNEHTLHKTLDIRRGITAVIGSGGKTTLLRELSRELSSRGTVILTTSTHIRPFPDLPCLSSFSPDLAENEAVIRSRLSGSPVLCVGTPVKEGKLSAPPVPFERIARLADYILTEADGSRGLPVKAHRDGEPVIPKGAARTILIAGFTGFGKTVRNAVHVPERFCALTGAGEQDLLTPELCAEAIQKEQLTDTIVLNQADALWDPDNAVRTETLSLCRRFAENTDIPVYAGSLREHLLIRIDAGTNQTQNR</sequence>
<dbReference type="Proteomes" id="UP000214760">
    <property type="component" value="Unassembled WGS sequence"/>
</dbReference>